<evidence type="ECO:0000259" key="3">
    <source>
        <dbReference type="PROSITE" id="PS51180"/>
    </source>
</evidence>
<dbReference type="EMBL" id="SIDB01000001">
    <property type="protein sequence ID" value="KAI3438106.1"/>
    <property type="molecule type" value="Genomic_DNA"/>
</dbReference>
<gene>
    <name evidence="4" type="ORF">D9Q98_000547</name>
</gene>
<comment type="similarity">
    <text evidence="1">Belongs to the BROX family.</text>
</comment>
<dbReference type="PROSITE" id="PS51180">
    <property type="entry name" value="BRO1"/>
    <property type="match status" value="1"/>
</dbReference>
<protein>
    <recommendedName>
        <fullName evidence="3">BRO1 domain-containing protein</fullName>
    </recommendedName>
</protein>
<reference evidence="4" key="2">
    <citation type="submission" date="2020-11" db="EMBL/GenBank/DDBJ databases">
        <authorList>
            <person name="Cecchin M."/>
            <person name="Marcolungo L."/>
            <person name="Rossato M."/>
            <person name="Girolomoni L."/>
            <person name="Cosentino E."/>
            <person name="Cuine S."/>
            <person name="Li-Beisson Y."/>
            <person name="Delledonne M."/>
            <person name="Ballottari M."/>
        </authorList>
    </citation>
    <scope>NUCLEOTIDE SEQUENCE</scope>
    <source>
        <strain evidence="4">211/11P</strain>
        <tissue evidence="4">Whole cell</tissue>
    </source>
</reference>
<dbReference type="Gene3D" id="1.25.40.280">
    <property type="entry name" value="alix/aip1 like domains"/>
    <property type="match status" value="1"/>
</dbReference>
<evidence type="ECO:0000256" key="1">
    <source>
        <dbReference type="ARBA" id="ARBA00008901"/>
    </source>
</evidence>
<dbReference type="InterPro" id="IPR038898">
    <property type="entry name" value="BROX"/>
</dbReference>
<keyword evidence="2" id="KW-1133">Transmembrane helix</keyword>
<sequence>MATATLPAGSSNSSDNVVVHPYLFPHAALKTAAFSNKNKVQKQLDAVVITGDKALSKEAASYIGELASARTVLNTALESASVSDTAVTDAAATYLSLLLGLVTANSSSNGAAAAAASPDEALSAAEQGSSSGLDLTAPPSKLRAAVRFEWNDVLVSPAAGATPRTSAAADSLFELASVLVATGVRLMHAAAAACADSATGVTTPASTRAYQLLRQASGMLDFASGQVMPWLPLDTPSRDLDPHLVRGLSRLALADAQQLTVLRAVAKGNQPALIASLATDTASQYRQACSQLSSSPLAEVHSCKLWQYGQYKQAYCTAYAHCFNGVALHGKDSCGAALKSLEAAAAALSAAKQASSGYDAAPPASLNLHHRRTDEDLEHLIYRNQQRLKRDNDTVFLQPIPSEVPPLPEGTCLVSALPYSLPQLAAAVKEGVVERCFVAGPPPPAAPTQAAVAAGVDGAALAAGAGAGADAAGKGSAPVGASAPGVAAQPGGKGEEAEQQGCSCCRVVVVAICSPILAVLWLLGALIWILLLPLKCCFPCCGFPLQWGADAVLWLMRAPARGLMYATGKKEKREGGPEVKK</sequence>
<dbReference type="OrthoDB" id="10266451at2759"/>
<dbReference type="Pfam" id="PF03097">
    <property type="entry name" value="BRO1"/>
    <property type="match status" value="1"/>
</dbReference>
<dbReference type="PANTHER" id="PTHR23032">
    <property type="entry name" value="BRO1 DOMAIN-CONTAINING PROTEIN BROX"/>
    <property type="match status" value="1"/>
</dbReference>
<keyword evidence="2" id="KW-0472">Membrane</keyword>
<feature type="domain" description="BRO1" evidence="3">
    <location>
        <begin position="20"/>
        <end position="581"/>
    </location>
</feature>
<name>A0A9D4TZF2_CHLVU</name>
<dbReference type="Proteomes" id="UP001055712">
    <property type="component" value="Unassembled WGS sequence"/>
</dbReference>
<dbReference type="AlphaFoldDB" id="A0A9D4TZF2"/>
<keyword evidence="2" id="KW-0812">Transmembrane</keyword>
<evidence type="ECO:0000313" key="4">
    <source>
        <dbReference type="EMBL" id="KAI3438106.1"/>
    </source>
</evidence>
<reference evidence="4" key="1">
    <citation type="journal article" date="2019" name="Plant J.">
        <title>Chlorella vulgaris genome assembly and annotation reveals the molecular basis for metabolic acclimation to high light conditions.</title>
        <authorList>
            <person name="Cecchin M."/>
            <person name="Marcolungo L."/>
            <person name="Rossato M."/>
            <person name="Girolomoni L."/>
            <person name="Cosentino E."/>
            <person name="Cuine S."/>
            <person name="Li-Beisson Y."/>
            <person name="Delledonne M."/>
            <person name="Ballottari M."/>
        </authorList>
    </citation>
    <scope>NUCLEOTIDE SEQUENCE</scope>
    <source>
        <strain evidence="4">211/11P</strain>
    </source>
</reference>
<keyword evidence="5" id="KW-1185">Reference proteome</keyword>
<feature type="transmembrane region" description="Helical" evidence="2">
    <location>
        <begin position="507"/>
        <end position="531"/>
    </location>
</feature>
<organism evidence="4 5">
    <name type="scientific">Chlorella vulgaris</name>
    <name type="common">Green alga</name>
    <dbReference type="NCBI Taxonomy" id="3077"/>
    <lineage>
        <taxon>Eukaryota</taxon>
        <taxon>Viridiplantae</taxon>
        <taxon>Chlorophyta</taxon>
        <taxon>core chlorophytes</taxon>
        <taxon>Trebouxiophyceae</taxon>
        <taxon>Chlorellales</taxon>
        <taxon>Chlorellaceae</taxon>
        <taxon>Chlorella clade</taxon>
        <taxon>Chlorella</taxon>
    </lineage>
</organism>
<dbReference type="InterPro" id="IPR004328">
    <property type="entry name" value="BRO1_dom"/>
</dbReference>
<evidence type="ECO:0000256" key="2">
    <source>
        <dbReference type="SAM" id="Phobius"/>
    </source>
</evidence>
<dbReference type="PANTHER" id="PTHR23032:SF13">
    <property type="entry name" value="BRO1 DOMAIN-CONTAINING PROTEIN BROX"/>
    <property type="match status" value="1"/>
</dbReference>
<dbReference type="InterPro" id="IPR038499">
    <property type="entry name" value="BRO1_sf"/>
</dbReference>
<proteinExistence type="inferred from homology"/>
<dbReference type="SMART" id="SM01041">
    <property type="entry name" value="BRO1"/>
    <property type="match status" value="1"/>
</dbReference>
<evidence type="ECO:0000313" key="5">
    <source>
        <dbReference type="Proteomes" id="UP001055712"/>
    </source>
</evidence>
<accession>A0A9D4TZF2</accession>
<comment type="caution">
    <text evidence="4">The sequence shown here is derived from an EMBL/GenBank/DDBJ whole genome shotgun (WGS) entry which is preliminary data.</text>
</comment>